<dbReference type="InterPro" id="IPR036663">
    <property type="entry name" value="Fumarylacetoacetase_C_sf"/>
</dbReference>
<dbReference type="RefSeq" id="WP_207324324.1">
    <property type="nucleotide sequence ID" value="NZ_CP071504.1"/>
</dbReference>
<protein>
    <submittedName>
        <fullName evidence="3">Fumarylacetoacetate hydrolase family protein</fullName>
    </submittedName>
</protein>
<keyword evidence="4" id="KW-1185">Reference proteome</keyword>
<accession>A0A975AKC6</accession>
<dbReference type="Proteomes" id="UP000663281">
    <property type="component" value="Chromosome"/>
</dbReference>
<feature type="domain" description="Fumarylacetoacetase-like C-terminal" evidence="2">
    <location>
        <begin position="15"/>
        <end position="179"/>
    </location>
</feature>
<dbReference type="Pfam" id="PF01557">
    <property type="entry name" value="FAA_hydrolase"/>
    <property type="match status" value="1"/>
</dbReference>
<sequence>MTAIHFGSQNIIPGKLVCVGRNYVAHIEELGNEMPDDIVLFNKPASALTNELRAFAGEALHYEAELSFLIRTGRIVAVALGLDLTKRDLQSRLKQKGLPWERAKAFDGAALLSDFVAIEDIAGLSFEFRCDGELLQQGSLELMIHQPATVIAALEGFMALQDNDVLMTGTPVGVGALKAGALYCGAVYQHGRCLLTKEWRCR</sequence>
<name>A0A975AKC6_9GAMM</name>
<dbReference type="AlphaFoldDB" id="A0A975AKC6"/>
<organism evidence="3 4">
    <name type="scientific">Shewanella cyperi</name>
    <dbReference type="NCBI Taxonomy" id="2814292"/>
    <lineage>
        <taxon>Bacteria</taxon>
        <taxon>Pseudomonadati</taxon>
        <taxon>Pseudomonadota</taxon>
        <taxon>Gammaproteobacteria</taxon>
        <taxon>Alteromonadales</taxon>
        <taxon>Shewanellaceae</taxon>
        <taxon>Shewanella</taxon>
    </lineage>
</organism>
<dbReference type="EMBL" id="CP071504">
    <property type="protein sequence ID" value="QSX29058.1"/>
    <property type="molecule type" value="Genomic_DNA"/>
</dbReference>
<proteinExistence type="predicted"/>
<dbReference type="PANTHER" id="PTHR11820:SF7">
    <property type="entry name" value="ACYLPYRUVASE FAHD1, MITOCHONDRIAL"/>
    <property type="match status" value="1"/>
</dbReference>
<reference evidence="3 4" key="1">
    <citation type="submission" date="2021-03" db="EMBL/GenBank/DDBJ databases">
        <title>Novel species identification of genus Shewanella.</title>
        <authorList>
            <person name="Liu G."/>
            <person name="Zhang Q."/>
        </authorList>
    </citation>
    <scope>NUCLEOTIDE SEQUENCE [LARGE SCALE GENOMIC DNA]</scope>
    <source>
        <strain evidence="3 4">FJAT-53726</strain>
    </source>
</reference>
<gene>
    <name evidence="3" type="ORF">JYB88_12450</name>
</gene>
<keyword evidence="1" id="KW-0479">Metal-binding</keyword>
<dbReference type="InterPro" id="IPR011234">
    <property type="entry name" value="Fumarylacetoacetase-like_C"/>
</dbReference>
<dbReference type="GO" id="GO:0046872">
    <property type="term" value="F:metal ion binding"/>
    <property type="evidence" value="ECO:0007669"/>
    <property type="project" value="UniProtKB-KW"/>
</dbReference>
<dbReference type="Gene3D" id="3.90.850.10">
    <property type="entry name" value="Fumarylacetoacetase-like, C-terminal domain"/>
    <property type="match status" value="1"/>
</dbReference>
<evidence type="ECO:0000313" key="4">
    <source>
        <dbReference type="Proteomes" id="UP000663281"/>
    </source>
</evidence>
<evidence type="ECO:0000313" key="3">
    <source>
        <dbReference type="EMBL" id="QSX29058.1"/>
    </source>
</evidence>
<dbReference type="KEGG" id="scyp:JYB88_12450"/>
<keyword evidence="3" id="KW-0378">Hydrolase</keyword>
<evidence type="ECO:0000256" key="1">
    <source>
        <dbReference type="ARBA" id="ARBA00022723"/>
    </source>
</evidence>
<evidence type="ECO:0000259" key="2">
    <source>
        <dbReference type="Pfam" id="PF01557"/>
    </source>
</evidence>
<dbReference type="GO" id="GO:0018773">
    <property type="term" value="F:acetylpyruvate hydrolase activity"/>
    <property type="evidence" value="ECO:0007669"/>
    <property type="project" value="TreeGrafter"/>
</dbReference>
<dbReference type="SUPFAM" id="SSF56529">
    <property type="entry name" value="FAH"/>
    <property type="match status" value="1"/>
</dbReference>
<dbReference type="PANTHER" id="PTHR11820">
    <property type="entry name" value="ACYLPYRUVASE"/>
    <property type="match status" value="1"/>
</dbReference>